<dbReference type="Proteomes" id="UP000007148">
    <property type="component" value="Unassembled WGS sequence"/>
</dbReference>
<dbReference type="SUPFAM" id="SSF56112">
    <property type="entry name" value="Protein kinase-like (PK-like)"/>
    <property type="match status" value="1"/>
</dbReference>
<dbReference type="PROSITE" id="PS00108">
    <property type="entry name" value="PROTEIN_KINASE_ST"/>
    <property type="match status" value="1"/>
</dbReference>
<keyword evidence="6" id="KW-0808">Transferase</keyword>
<dbReference type="eggNOG" id="KOG0586">
    <property type="taxonomic scope" value="Eukaryota"/>
</dbReference>
<dbReference type="PROSITE" id="PS50011">
    <property type="entry name" value="PROTEIN_KINASE_DOM"/>
    <property type="match status" value="1"/>
</dbReference>
<dbReference type="PANTHER" id="PTHR24346">
    <property type="entry name" value="MAP/MICROTUBULE AFFINITY-REGULATING KINASE"/>
    <property type="match status" value="1"/>
</dbReference>
<evidence type="ECO:0000313" key="7">
    <source>
        <dbReference type="Proteomes" id="UP000007148"/>
    </source>
</evidence>
<evidence type="ECO:0000256" key="4">
    <source>
        <dbReference type="SAM" id="MobiDB-lite"/>
    </source>
</evidence>
<feature type="domain" description="Protein kinase" evidence="5">
    <location>
        <begin position="159"/>
        <end position="510"/>
    </location>
</feature>
<keyword evidence="1 3" id="KW-0547">Nucleotide-binding</keyword>
<gene>
    <name evidence="6" type="ORF">PIIN_05409</name>
</gene>
<organism evidence="6 7">
    <name type="scientific">Serendipita indica (strain DSM 11827)</name>
    <name type="common">Root endophyte fungus</name>
    <name type="synonym">Piriformospora indica</name>
    <dbReference type="NCBI Taxonomy" id="1109443"/>
    <lineage>
        <taxon>Eukaryota</taxon>
        <taxon>Fungi</taxon>
        <taxon>Dikarya</taxon>
        <taxon>Basidiomycota</taxon>
        <taxon>Agaricomycotina</taxon>
        <taxon>Agaricomycetes</taxon>
        <taxon>Sebacinales</taxon>
        <taxon>Serendipitaceae</taxon>
        <taxon>Serendipita</taxon>
    </lineage>
</organism>
<dbReference type="Pfam" id="PF00069">
    <property type="entry name" value="Pkinase"/>
    <property type="match status" value="2"/>
</dbReference>
<reference evidence="6 7" key="1">
    <citation type="journal article" date="2011" name="PLoS Pathog.">
        <title>Endophytic Life Strategies Decoded by Genome and Transcriptome Analyses of the Mutualistic Root Symbiont Piriformospora indica.</title>
        <authorList>
            <person name="Zuccaro A."/>
            <person name="Lahrmann U."/>
            <person name="Guldener U."/>
            <person name="Langen G."/>
            <person name="Pfiffi S."/>
            <person name="Biedenkopf D."/>
            <person name="Wong P."/>
            <person name="Samans B."/>
            <person name="Grimm C."/>
            <person name="Basiewicz M."/>
            <person name="Murat C."/>
            <person name="Martin F."/>
            <person name="Kogel K.H."/>
        </authorList>
    </citation>
    <scope>NUCLEOTIDE SEQUENCE [LARGE SCALE GENOMIC DNA]</scope>
    <source>
        <strain evidence="6 7">DSM 11827</strain>
    </source>
</reference>
<dbReference type="Gene3D" id="1.10.510.10">
    <property type="entry name" value="Transferase(Phosphotransferase) domain 1"/>
    <property type="match status" value="1"/>
</dbReference>
<feature type="compositionally biased region" description="Polar residues" evidence="4">
    <location>
        <begin position="1"/>
        <end position="19"/>
    </location>
</feature>
<proteinExistence type="predicted"/>
<dbReference type="OrthoDB" id="4062651at2759"/>
<feature type="compositionally biased region" description="Basic residues" evidence="4">
    <location>
        <begin position="330"/>
        <end position="340"/>
    </location>
</feature>
<dbReference type="InterPro" id="IPR017441">
    <property type="entry name" value="Protein_kinase_ATP_BS"/>
</dbReference>
<keyword evidence="7" id="KW-1185">Reference proteome</keyword>
<dbReference type="Gene3D" id="3.30.200.20">
    <property type="entry name" value="Phosphorylase Kinase, domain 1"/>
    <property type="match status" value="1"/>
</dbReference>
<feature type="compositionally biased region" description="Low complexity" evidence="4">
    <location>
        <begin position="20"/>
        <end position="37"/>
    </location>
</feature>
<feature type="region of interest" description="Disordered" evidence="4">
    <location>
        <begin position="312"/>
        <end position="356"/>
    </location>
</feature>
<dbReference type="EMBL" id="CAFZ01000121">
    <property type="protein sequence ID" value="CCA71470.1"/>
    <property type="molecule type" value="Genomic_DNA"/>
</dbReference>
<name>G4TJH7_SERID</name>
<dbReference type="GO" id="GO:0005524">
    <property type="term" value="F:ATP binding"/>
    <property type="evidence" value="ECO:0007669"/>
    <property type="project" value="UniProtKB-UniRule"/>
</dbReference>
<protein>
    <submittedName>
        <fullName evidence="6">Related to Weak similarity to ser/thr protein kinase</fullName>
    </submittedName>
</protein>
<feature type="compositionally biased region" description="Basic residues" evidence="4">
    <location>
        <begin position="433"/>
        <end position="451"/>
    </location>
</feature>
<dbReference type="PANTHER" id="PTHR24346:SF76">
    <property type="entry name" value="NON-SPECIFIC SERINE_THREONINE PROTEIN KINASE"/>
    <property type="match status" value="1"/>
</dbReference>
<evidence type="ECO:0000259" key="5">
    <source>
        <dbReference type="PROSITE" id="PS50011"/>
    </source>
</evidence>
<comment type="caution">
    <text evidence="6">The sequence shown here is derived from an EMBL/GenBank/DDBJ whole genome shotgun (WGS) entry which is preliminary data.</text>
</comment>
<evidence type="ECO:0000256" key="3">
    <source>
        <dbReference type="PROSITE-ProRule" id="PRU10141"/>
    </source>
</evidence>
<feature type="region of interest" description="Disordered" evidence="4">
    <location>
        <begin position="430"/>
        <end position="480"/>
    </location>
</feature>
<keyword evidence="6" id="KW-0418">Kinase</keyword>
<feature type="binding site" evidence="3">
    <location>
        <position position="186"/>
    </location>
    <ligand>
        <name>ATP</name>
        <dbReference type="ChEBI" id="CHEBI:30616"/>
    </ligand>
</feature>
<dbReference type="InterPro" id="IPR011009">
    <property type="entry name" value="Kinase-like_dom_sf"/>
</dbReference>
<keyword evidence="2 3" id="KW-0067">ATP-binding</keyword>
<feature type="region of interest" description="Disordered" evidence="4">
    <location>
        <begin position="1"/>
        <end position="118"/>
    </location>
</feature>
<accession>G4TJH7</accession>
<sequence length="592" mass="64251">MFGSSSDDANSPLLSPSDVSSRPSLDADSSSDASSVSDESEAEGPSLQMMGEDHVRKQKAKDAMTQLGVAVPSSLPRNRVISSPPGRGTPAGSEAVQSTSPLPIPEQDKTSASKPVQEEAAWSPAMAFLSGLNSPFSAPAQASAIRRPAAPVEERIGPYILGPVIGHGGFSVIRKATSTSGVVAVKIVTRSSTDPSLVSSLENEIAIWSNLHHEYILPLFTDYRTDDALYLVSLYCPAGSLFDILRLHGSPGLPQDDVGTMFRQVVRGLRYLHEQVRLVHGDIKLENVLVDEMGACRIADFGLARYIPVETPSSENHADETPHSALPPHLRGRQTRHRNSTHVPGASTPSSLHHFPPGSLPYAAPELLLPPTRSSQHVTKSEVSPFPVRPAQDIWAVGCLLHALLFGRLPFVDSYEPRLQMKIVRGVWERSRSKTRSRARGSSRSRSRVRSSSRDALRFPAGGEGRRRASKSRSRDVKIGKGPKSVLRGCICVDVNKRWTAAKIDEVAWNFAWDDAETEVIGEDELDSTTHLAVSTPVRHDSTDAKGVDHPESEWLTEEGGDKLTSMPLDPRTGLHACMTRTSSARRAETLP</sequence>
<dbReference type="InterPro" id="IPR008271">
    <property type="entry name" value="Ser/Thr_kinase_AS"/>
</dbReference>
<dbReference type="InParanoid" id="G4TJH7"/>
<dbReference type="InterPro" id="IPR000719">
    <property type="entry name" value="Prot_kinase_dom"/>
</dbReference>
<dbReference type="GO" id="GO:0004674">
    <property type="term" value="F:protein serine/threonine kinase activity"/>
    <property type="evidence" value="ECO:0007669"/>
    <property type="project" value="TreeGrafter"/>
</dbReference>
<evidence type="ECO:0000256" key="1">
    <source>
        <dbReference type="ARBA" id="ARBA00022741"/>
    </source>
</evidence>
<dbReference type="GO" id="GO:0005737">
    <property type="term" value="C:cytoplasm"/>
    <property type="evidence" value="ECO:0007669"/>
    <property type="project" value="TreeGrafter"/>
</dbReference>
<evidence type="ECO:0000313" key="6">
    <source>
        <dbReference type="EMBL" id="CCA71470.1"/>
    </source>
</evidence>
<dbReference type="GO" id="GO:0000226">
    <property type="term" value="P:microtubule cytoskeleton organization"/>
    <property type="evidence" value="ECO:0007669"/>
    <property type="project" value="TreeGrafter"/>
</dbReference>
<dbReference type="PROSITE" id="PS00107">
    <property type="entry name" value="PROTEIN_KINASE_ATP"/>
    <property type="match status" value="1"/>
</dbReference>
<dbReference type="GO" id="GO:0035556">
    <property type="term" value="P:intracellular signal transduction"/>
    <property type="evidence" value="ECO:0007669"/>
    <property type="project" value="TreeGrafter"/>
</dbReference>
<evidence type="ECO:0000256" key="2">
    <source>
        <dbReference type="ARBA" id="ARBA00022840"/>
    </source>
</evidence>
<dbReference type="STRING" id="1109443.G4TJH7"/>
<dbReference type="AlphaFoldDB" id="G4TJH7"/>
<dbReference type="HOGENOM" id="CLU_460876_0_0_1"/>
<dbReference type="SMART" id="SM00220">
    <property type="entry name" value="S_TKc"/>
    <property type="match status" value="1"/>
</dbReference>